<feature type="domain" description="Response regulatory" evidence="6">
    <location>
        <begin position="23"/>
        <end position="136"/>
    </location>
</feature>
<organism evidence="8 9">
    <name type="scientific">Agrobacterium genomosp. 13 str. CFBP 6927</name>
    <dbReference type="NCBI Taxonomy" id="1183428"/>
    <lineage>
        <taxon>Bacteria</taxon>
        <taxon>Pseudomonadati</taxon>
        <taxon>Pseudomonadota</taxon>
        <taxon>Alphaproteobacteria</taxon>
        <taxon>Hyphomicrobiales</taxon>
        <taxon>Rhizobiaceae</taxon>
        <taxon>Rhizobium/Agrobacterium group</taxon>
        <taxon>Agrobacterium</taxon>
        <taxon>Agrobacterium tumefaciens complex</taxon>
    </lineage>
</organism>
<keyword evidence="3" id="KW-0804">Transcription</keyword>
<name>A0ABP2BKC6_9HYPH</name>
<dbReference type="Gene3D" id="1.10.10.10">
    <property type="entry name" value="Winged helix-like DNA-binding domain superfamily/Winged helix DNA-binding domain"/>
    <property type="match status" value="1"/>
</dbReference>
<dbReference type="InterPro" id="IPR011006">
    <property type="entry name" value="CheY-like_superfamily"/>
</dbReference>
<sequence length="253" mass="27662">MGNGVSRLTSSELNEKSANRPVRVILVEDDFDLRQSLTDFLRLNGFAVTSVANEAEFALAVKTDLFDVAIVDINLPGINGFEITRSLSERTNLGIIIVTARTLRDDKIRGYAEGANLYLTKPVDGDELVLAIKNLSNRIKRVGHTQAVPQKPRLIWCIDGASQRLISPDGTEIRLSGREAKLILCLAEAGGRIVSKEYLAEALGYKDLSPETRSLDAVVRRVRAKTREAGLELPVHVVHAAGFQFSASIQVLG</sequence>
<feature type="modified residue" description="4-aspartylphosphate" evidence="4">
    <location>
        <position position="72"/>
    </location>
</feature>
<evidence type="ECO:0000313" key="8">
    <source>
        <dbReference type="EMBL" id="CUX47345.1"/>
    </source>
</evidence>
<reference evidence="8 9" key="1">
    <citation type="submission" date="2016-01" db="EMBL/GenBank/DDBJ databases">
        <authorList>
            <person name="Regsiter A."/>
            <person name="william w."/>
        </authorList>
    </citation>
    <scope>NUCLEOTIDE SEQUENCE [LARGE SCALE GENOMIC DNA]</scope>
    <source>
        <strain evidence="8 9">CFBP 6927</strain>
    </source>
</reference>
<dbReference type="InterPro" id="IPR016032">
    <property type="entry name" value="Sig_transdc_resp-reg_C-effctor"/>
</dbReference>
<dbReference type="PANTHER" id="PTHR48111:SF67">
    <property type="entry name" value="TRANSCRIPTIONAL REGULATORY PROTEIN TCTD"/>
    <property type="match status" value="1"/>
</dbReference>
<dbReference type="Proteomes" id="UP000191812">
    <property type="component" value="Unassembled WGS sequence"/>
</dbReference>
<dbReference type="RefSeq" id="WP_080839144.1">
    <property type="nucleotide sequence ID" value="NZ_LT009757.1"/>
</dbReference>
<evidence type="ECO:0000256" key="3">
    <source>
        <dbReference type="ARBA" id="ARBA00023163"/>
    </source>
</evidence>
<evidence type="ECO:0000256" key="4">
    <source>
        <dbReference type="PROSITE-ProRule" id="PRU00169"/>
    </source>
</evidence>
<evidence type="ECO:0000256" key="5">
    <source>
        <dbReference type="PROSITE-ProRule" id="PRU01091"/>
    </source>
</evidence>
<dbReference type="EMBL" id="FBWH01000036">
    <property type="protein sequence ID" value="CUX47345.1"/>
    <property type="molecule type" value="Genomic_DNA"/>
</dbReference>
<dbReference type="CDD" id="cd00383">
    <property type="entry name" value="trans_reg_C"/>
    <property type="match status" value="1"/>
</dbReference>
<keyword evidence="1" id="KW-0805">Transcription regulation</keyword>
<proteinExistence type="predicted"/>
<dbReference type="Gene3D" id="3.40.50.2300">
    <property type="match status" value="1"/>
</dbReference>
<dbReference type="SMART" id="SM00448">
    <property type="entry name" value="REC"/>
    <property type="match status" value="1"/>
</dbReference>
<dbReference type="InterPro" id="IPR001789">
    <property type="entry name" value="Sig_transdc_resp-reg_receiver"/>
</dbReference>
<evidence type="ECO:0000259" key="7">
    <source>
        <dbReference type="PROSITE" id="PS51755"/>
    </source>
</evidence>
<dbReference type="PROSITE" id="PS51755">
    <property type="entry name" value="OMPR_PHOB"/>
    <property type="match status" value="1"/>
</dbReference>
<keyword evidence="9" id="KW-1185">Reference proteome</keyword>
<dbReference type="SUPFAM" id="SSF46894">
    <property type="entry name" value="C-terminal effector domain of the bipartite response regulators"/>
    <property type="match status" value="1"/>
</dbReference>
<dbReference type="Pfam" id="PF00486">
    <property type="entry name" value="Trans_reg_C"/>
    <property type="match status" value="1"/>
</dbReference>
<accession>A0ABP2BKC6</accession>
<evidence type="ECO:0000313" key="9">
    <source>
        <dbReference type="Proteomes" id="UP000191812"/>
    </source>
</evidence>
<dbReference type="SUPFAM" id="SSF52172">
    <property type="entry name" value="CheY-like"/>
    <property type="match status" value="1"/>
</dbReference>
<dbReference type="SMART" id="SM00862">
    <property type="entry name" value="Trans_reg_C"/>
    <property type="match status" value="1"/>
</dbReference>
<dbReference type="InterPro" id="IPR001867">
    <property type="entry name" value="OmpR/PhoB-type_DNA-bd"/>
</dbReference>
<keyword evidence="4" id="KW-0597">Phosphoprotein</keyword>
<evidence type="ECO:0000259" key="6">
    <source>
        <dbReference type="PROSITE" id="PS50110"/>
    </source>
</evidence>
<protein>
    <submittedName>
        <fullName evidence="8">Aerobic respiration control protein ArcA</fullName>
    </submittedName>
</protein>
<dbReference type="Pfam" id="PF00072">
    <property type="entry name" value="Response_reg"/>
    <property type="match status" value="1"/>
</dbReference>
<evidence type="ECO:0000256" key="2">
    <source>
        <dbReference type="ARBA" id="ARBA00023125"/>
    </source>
</evidence>
<dbReference type="InterPro" id="IPR039420">
    <property type="entry name" value="WalR-like"/>
</dbReference>
<dbReference type="CDD" id="cd17574">
    <property type="entry name" value="REC_OmpR"/>
    <property type="match status" value="1"/>
</dbReference>
<feature type="domain" description="OmpR/PhoB-type" evidence="7">
    <location>
        <begin position="146"/>
        <end position="247"/>
    </location>
</feature>
<evidence type="ECO:0000256" key="1">
    <source>
        <dbReference type="ARBA" id="ARBA00023015"/>
    </source>
</evidence>
<gene>
    <name evidence="8" type="ORF">AGR13a_Lc100200</name>
</gene>
<dbReference type="PROSITE" id="PS50110">
    <property type="entry name" value="RESPONSE_REGULATORY"/>
    <property type="match status" value="1"/>
</dbReference>
<feature type="DNA-binding region" description="OmpR/PhoB-type" evidence="5">
    <location>
        <begin position="146"/>
        <end position="247"/>
    </location>
</feature>
<dbReference type="PANTHER" id="PTHR48111">
    <property type="entry name" value="REGULATOR OF RPOS"/>
    <property type="match status" value="1"/>
</dbReference>
<comment type="caution">
    <text evidence="8">The sequence shown here is derived from an EMBL/GenBank/DDBJ whole genome shotgun (WGS) entry which is preliminary data.</text>
</comment>
<keyword evidence="2 5" id="KW-0238">DNA-binding</keyword>
<dbReference type="InterPro" id="IPR036388">
    <property type="entry name" value="WH-like_DNA-bd_sf"/>
</dbReference>